<dbReference type="Pfam" id="PF11716">
    <property type="entry name" value="MDMPI_N"/>
    <property type="match status" value="1"/>
</dbReference>
<dbReference type="SUPFAM" id="SSF109854">
    <property type="entry name" value="DinB/YfiT-like putative metalloenzymes"/>
    <property type="match status" value="1"/>
</dbReference>
<sequence length="256" mass="27849">MRLEDHLAGLSDAIDHLAARAEQAGLDAPVPTCPDWTVRDLVTHQGMVHRWATALVVGDDAVAADPAALEAAGLASTDPLSWFRMGGARLLQALEQAPADLDALVFLKNAPPARQFWARRQCHETTIHAADALSARTSRMPSAHLANLDAPLAADGIDELLTGFLPRSKSRLRSDDTVRIAVCPSDVEQAWLVTVSEGPPVSTRHTREDVELRDAEVTFSGTAAELYLGLWNRGDEITTNDADELARWRALARVQW</sequence>
<dbReference type="InterPro" id="IPR034660">
    <property type="entry name" value="DinB/YfiT-like"/>
</dbReference>
<comment type="caution">
    <text evidence="3">The sequence shown here is derived from an EMBL/GenBank/DDBJ whole genome shotgun (WGS) entry which is preliminary data.</text>
</comment>
<evidence type="ECO:0000313" key="4">
    <source>
        <dbReference type="Proteomes" id="UP000030011"/>
    </source>
</evidence>
<evidence type="ECO:0000313" key="3">
    <source>
        <dbReference type="EMBL" id="KGN38126.1"/>
    </source>
</evidence>
<dbReference type="InterPro" id="IPR010872">
    <property type="entry name" value="MDMPI_C-term_domain"/>
</dbReference>
<evidence type="ECO:0000259" key="2">
    <source>
        <dbReference type="Pfam" id="PF11716"/>
    </source>
</evidence>
<protein>
    <recommendedName>
        <fullName evidence="5">Mycothiol-dependent maleylpyruvate isomerase metal-binding domain-containing protein</fullName>
    </recommendedName>
</protein>
<evidence type="ECO:0000259" key="1">
    <source>
        <dbReference type="Pfam" id="PF07398"/>
    </source>
</evidence>
<dbReference type="PANTHER" id="PTHR40758:SF1">
    <property type="entry name" value="CONSERVED PROTEIN"/>
    <property type="match status" value="1"/>
</dbReference>
<dbReference type="PANTHER" id="PTHR40758">
    <property type="entry name" value="CONSERVED PROTEIN"/>
    <property type="match status" value="1"/>
</dbReference>
<gene>
    <name evidence="3" type="ORF">N803_10190</name>
</gene>
<dbReference type="InterPro" id="IPR024344">
    <property type="entry name" value="MDMPI_metal-binding"/>
</dbReference>
<organism evidence="3 4">
    <name type="scientific">Knoellia subterranea KCTC 19937</name>
    <dbReference type="NCBI Taxonomy" id="1385521"/>
    <lineage>
        <taxon>Bacteria</taxon>
        <taxon>Bacillati</taxon>
        <taxon>Actinomycetota</taxon>
        <taxon>Actinomycetes</taxon>
        <taxon>Micrococcales</taxon>
        <taxon>Intrasporangiaceae</taxon>
        <taxon>Knoellia</taxon>
    </lineage>
</organism>
<name>A0A0A0JRB8_9MICO</name>
<dbReference type="STRING" id="1385521.N803_10190"/>
<reference evidence="3 4" key="1">
    <citation type="submission" date="2013-08" db="EMBL/GenBank/DDBJ databases">
        <title>The genome sequence of Knoellia subterranea.</title>
        <authorList>
            <person name="Zhu W."/>
            <person name="Wang G."/>
        </authorList>
    </citation>
    <scope>NUCLEOTIDE SEQUENCE [LARGE SCALE GENOMIC DNA]</scope>
    <source>
        <strain evidence="3 4">KCTC 19937</strain>
    </source>
</reference>
<feature type="domain" description="MDMPI C-terminal" evidence="1">
    <location>
        <begin position="152"/>
        <end position="236"/>
    </location>
</feature>
<dbReference type="Proteomes" id="UP000030011">
    <property type="component" value="Unassembled WGS sequence"/>
</dbReference>
<dbReference type="NCBIfam" id="TIGR03083">
    <property type="entry name" value="maleylpyruvate isomerase family mycothiol-dependent enzyme"/>
    <property type="match status" value="1"/>
</dbReference>
<dbReference type="AlphaFoldDB" id="A0A0A0JRB8"/>
<dbReference type="EMBL" id="AVPK01000003">
    <property type="protein sequence ID" value="KGN38126.1"/>
    <property type="molecule type" value="Genomic_DNA"/>
</dbReference>
<evidence type="ECO:0008006" key="5">
    <source>
        <dbReference type="Google" id="ProtNLM"/>
    </source>
</evidence>
<proteinExistence type="predicted"/>
<dbReference type="InterPro" id="IPR017517">
    <property type="entry name" value="Maleyloyr_isom"/>
</dbReference>
<dbReference type="RefSeq" id="WP_084764174.1">
    <property type="nucleotide sequence ID" value="NZ_AVPK01000003.1"/>
</dbReference>
<dbReference type="Pfam" id="PF07398">
    <property type="entry name" value="MDMPI_C"/>
    <property type="match status" value="1"/>
</dbReference>
<dbReference type="GO" id="GO:0046872">
    <property type="term" value="F:metal ion binding"/>
    <property type="evidence" value="ECO:0007669"/>
    <property type="project" value="InterPro"/>
</dbReference>
<dbReference type="GO" id="GO:0005886">
    <property type="term" value="C:plasma membrane"/>
    <property type="evidence" value="ECO:0007669"/>
    <property type="project" value="TreeGrafter"/>
</dbReference>
<keyword evidence="4" id="KW-1185">Reference proteome</keyword>
<accession>A0A0A0JRB8</accession>
<dbReference type="OrthoDB" id="3671213at2"/>
<feature type="domain" description="Mycothiol-dependent maleylpyruvate isomerase metal-binding" evidence="2">
    <location>
        <begin position="10"/>
        <end position="132"/>
    </location>
</feature>
<dbReference type="eggNOG" id="COG3550">
    <property type="taxonomic scope" value="Bacteria"/>
</dbReference>